<gene>
    <name evidence="3" type="ORF">HAKA00212_LOCUS22272</name>
</gene>
<reference evidence="3" key="1">
    <citation type="submission" date="2021-01" db="EMBL/GenBank/DDBJ databases">
        <authorList>
            <person name="Corre E."/>
            <person name="Pelletier E."/>
            <person name="Niang G."/>
            <person name="Scheremetjew M."/>
            <person name="Finn R."/>
            <person name="Kale V."/>
            <person name="Holt S."/>
            <person name="Cochrane G."/>
            <person name="Meng A."/>
            <person name="Brown T."/>
            <person name="Cohen L."/>
        </authorList>
    </citation>
    <scope>NUCLEOTIDE SEQUENCE</scope>
    <source>
        <strain evidence="3">CCMP3107</strain>
    </source>
</reference>
<sequence length="193" mass="20479">MGLFVLFRWHLGFLTTGGAFSPLHAPSLTYTSTSSPLLWFSEAGFDHDDHDARYDDHAPRDPNRVPGDQDRAPKGSRDQIVGAGKTVYYTHFEEEIFSQEATIQFLLNANPDMPPPSNLPPKKEGGGSAAPALKRGRSKVQGSGKGKGKGSAAAEARGAGGGGARTFACLVLGTGAYRRALPQIQRLVAGTIS</sequence>
<evidence type="ECO:0000313" key="3">
    <source>
        <dbReference type="EMBL" id="CAE0643739.1"/>
    </source>
</evidence>
<dbReference type="AlphaFoldDB" id="A0A7S3Y825"/>
<protein>
    <submittedName>
        <fullName evidence="3">Uncharacterized protein</fullName>
    </submittedName>
</protein>
<dbReference type="EMBL" id="HBIU01050213">
    <property type="protein sequence ID" value="CAE0643739.1"/>
    <property type="molecule type" value="Transcribed_RNA"/>
</dbReference>
<proteinExistence type="predicted"/>
<feature type="region of interest" description="Disordered" evidence="1">
    <location>
        <begin position="109"/>
        <end position="162"/>
    </location>
</feature>
<feature type="chain" id="PRO_5030851391" evidence="2">
    <location>
        <begin position="20"/>
        <end position="193"/>
    </location>
</feature>
<accession>A0A7S3Y825</accession>
<evidence type="ECO:0000256" key="2">
    <source>
        <dbReference type="SAM" id="SignalP"/>
    </source>
</evidence>
<evidence type="ECO:0000256" key="1">
    <source>
        <dbReference type="SAM" id="MobiDB-lite"/>
    </source>
</evidence>
<feature type="signal peptide" evidence="2">
    <location>
        <begin position="1"/>
        <end position="19"/>
    </location>
</feature>
<name>A0A7S3Y825_HETAK</name>
<feature type="compositionally biased region" description="Basic and acidic residues" evidence="1">
    <location>
        <begin position="50"/>
        <end position="77"/>
    </location>
</feature>
<feature type="region of interest" description="Disordered" evidence="1">
    <location>
        <begin position="50"/>
        <end position="79"/>
    </location>
</feature>
<organism evidence="3">
    <name type="scientific">Heterosigma akashiwo</name>
    <name type="common">Chromophytic alga</name>
    <name type="synonym">Heterosigma carterae</name>
    <dbReference type="NCBI Taxonomy" id="2829"/>
    <lineage>
        <taxon>Eukaryota</taxon>
        <taxon>Sar</taxon>
        <taxon>Stramenopiles</taxon>
        <taxon>Ochrophyta</taxon>
        <taxon>Raphidophyceae</taxon>
        <taxon>Chattonellales</taxon>
        <taxon>Chattonellaceae</taxon>
        <taxon>Heterosigma</taxon>
    </lineage>
</organism>
<keyword evidence="2" id="KW-0732">Signal</keyword>